<dbReference type="GO" id="GO:0004760">
    <property type="term" value="F:L-serine-pyruvate transaminase activity"/>
    <property type="evidence" value="ECO:0007669"/>
    <property type="project" value="TreeGrafter"/>
</dbReference>
<gene>
    <name evidence="9" type="ORF">PIL02S_01671</name>
</gene>
<dbReference type="Pfam" id="PF00266">
    <property type="entry name" value="Aminotran_5"/>
    <property type="match status" value="1"/>
</dbReference>
<dbReference type="AlphaFoldDB" id="A0A2W0CGU4"/>
<evidence type="ECO:0000313" key="10">
    <source>
        <dbReference type="Proteomes" id="UP000247459"/>
    </source>
</evidence>
<comment type="cofactor">
    <cofactor evidence="1 5 7">
        <name>pyridoxal 5'-phosphate</name>
        <dbReference type="ChEBI" id="CHEBI:597326"/>
    </cofactor>
</comment>
<dbReference type="Gene3D" id="3.90.1150.10">
    <property type="entry name" value="Aspartate Aminotransferase, domain 1"/>
    <property type="match status" value="1"/>
</dbReference>
<keyword evidence="9" id="KW-0560">Oxidoreductase</keyword>
<evidence type="ECO:0000256" key="7">
    <source>
        <dbReference type="RuleBase" id="RU004504"/>
    </source>
</evidence>
<comment type="caution">
    <text evidence="9">The sequence shown here is derived from an EMBL/GenBank/DDBJ whole genome shotgun (WGS) entry which is preliminary data.</text>
</comment>
<evidence type="ECO:0000256" key="1">
    <source>
        <dbReference type="ARBA" id="ARBA00001933"/>
    </source>
</evidence>
<evidence type="ECO:0000256" key="4">
    <source>
        <dbReference type="PIRSR" id="PIRSR000524-1"/>
    </source>
</evidence>
<dbReference type="InterPro" id="IPR024169">
    <property type="entry name" value="SP_NH2Trfase/AEP_transaminase"/>
</dbReference>
<protein>
    <submittedName>
        <fullName evidence="9">Hydrogen dehydrogenase</fullName>
        <ecNumber evidence="9">1.12.1.2</ecNumber>
    </submittedName>
</protein>
<dbReference type="PIRSF" id="PIRSF000524">
    <property type="entry name" value="SPT"/>
    <property type="match status" value="1"/>
</dbReference>
<evidence type="ECO:0000256" key="2">
    <source>
        <dbReference type="ARBA" id="ARBA00009236"/>
    </source>
</evidence>
<evidence type="ECO:0000259" key="8">
    <source>
        <dbReference type="Pfam" id="PF00266"/>
    </source>
</evidence>
<reference evidence="9 10" key="1">
    <citation type="submission" date="2018-01" db="EMBL/GenBank/DDBJ databases">
        <title>Genome sequence of the PGP bacterium Paenibacillus illinoisensis E3.</title>
        <authorList>
            <person name="Rolli E."/>
            <person name="Marasco R."/>
            <person name="Bessem C."/>
            <person name="Michoud G."/>
            <person name="Gaiarsa S."/>
            <person name="Borin S."/>
            <person name="Daffonchio D."/>
        </authorList>
    </citation>
    <scope>NUCLEOTIDE SEQUENCE [LARGE SCALE GENOMIC DNA]</scope>
    <source>
        <strain evidence="9 10">E3</strain>
    </source>
</reference>
<proteinExistence type="inferred from homology"/>
<dbReference type="GO" id="GO:0008453">
    <property type="term" value="F:alanine-glyoxylate transaminase activity"/>
    <property type="evidence" value="ECO:0007669"/>
    <property type="project" value="TreeGrafter"/>
</dbReference>
<dbReference type="InterPro" id="IPR000192">
    <property type="entry name" value="Aminotrans_V_dom"/>
</dbReference>
<sequence>MTMKLRMATPGPTQVPNEILMAGAKEVIHHRSPQMQTLIEEINQELPKWFRTQNDVYILLSSGTGAMEAAISNSLNTGDKAIVVSNGYFGERFVDICRIQGVEVVEIRTPWGTAVSMESIQETYELHQDAKAILVVYSETSTGVKNDIQSIGQFFKDKEPIVIVDAISGLLSHALEMDEWGLDIVLAASHKGFMMPPGLAFVSVSAKAWNVIGLVKPRSYYFSFERYRKFYPMAPSSPGVSLIQALQASLQLLNEEGYDACVRRHQGIAKATGAALEALGFELFVQDPKVRSNTVTVAKAPGAVSAKMLLQILNNQFGLTVTGGQGEIKDTGIRIGHVGAVDVIDIMGIFGAIEMSLSEMGHTFDRGSSLQAIQHSLAEESVYV</sequence>
<evidence type="ECO:0000256" key="6">
    <source>
        <dbReference type="RuleBase" id="RU004075"/>
    </source>
</evidence>
<dbReference type="GO" id="GO:0019265">
    <property type="term" value="P:glycine biosynthetic process, by transamination of glyoxylate"/>
    <property type="evidence" value="ECO:0007669"/>
    <property type="project" value="TreeGrafter"/>
</dbReference>
<organism evidence="9 10">
    <name type="scientific">Paenibacillus illinoisensis</name>
    <dbReference type="NCBI Taxonomy" id="59845"/>
    <lineage>
        <taxon>Bacteria</taxon>
        <taxon>Bacillati</taxon>
        <taxon>Bacillota</taxon>
        <taxon>Bacilli</taxon>
        <taxon>Bacillales</taxon>
        <taxon>Paenibacillaceae</taxon>
        <taxon>Paenibacillus</taxon>
    </lineage>
</organism>
<keyword evidence="3 5" id="KW-0663">Pyridoxal phosphate</keyword>
<feature type="binding site" evidence="4">
    <location>
        <position position="334"/>
    </location>
    <ligand>
        <name>substrate</name>
    </ligand>
</feature>
<dbReference type="SUPFAM" id="SSF53383">
    <property type="entry name" value="PLP-dependent transferases"/>
    <property type="match status" value="1"/>
</dbReference>
<dbReference type="EC" id="1.12.1.2" evidence="9"/>
<feature type="modified residue" description="N6-(pyridoxal phosphate)lysine" evidence="5">
    <location>
        <position position="191"/>
    </location>
</feature>
<accession>A0A2W0CGU4</accession>
<dbReference type="GO" id="GO:0047985">
    <property type="term" value="F:hydrogen dehydrogenase activity"/>
    <property type="evidence" value="ECO:0007669"/>
    <property type="project" value="UniProtKB-EC"/>
</dbReference>
<feature type="domain" description="Aminotransferase class V" evidence="8">
    <location>
        <begin position="24"/>
        <end position="325"/>
    </location>
</feature>
<dbReference type="PANTHER" id="PTHR21152:SF40">
    <property type="entry name" value="ALANINE--GLYOXYLATE AMINOTRANSFERASE"/>
    <property type="match status" value="1"/>
</dbReference>
<evidence type="ECO:0000256" key="3">
    <source>
        <dbReference type="ARBA" id="ARBA00022898"/>
    </source>
</evidence>
<dbReference type="PANTHER" id="PTHR21152">
    <property type="entry name" value="AMINOTRANSFERASE CLASS V"/>
    <property type="match status" value="1"/>
</dbReference>
<dbReference type="PROSITE" id="PS00595">
    <property type="entry name" value="AA_TRANSFER_CLASS_5"/>
    <property type="match status" value="1"/>
</dbReference>
<evidence type="ECO:0000313" key="9">
    <source>
        <dbReference type="EMBL" id="PYY30069.1"/>
    </source>
</evidence>
<name>A0A2W0CGU4_9BACL</name>
<dbReference type="InterPro" id="IPR015424">
    <property type="entry name" value="PyrdxlP-dep_Trfase"/>
</dbReference>
<dbReference type="Proteomes" id="UP000247459">
    <property type="component" value="Unassembled WGS sequence"/>
</dbReference>
<evidence type="ECO:0000256" key="5">
    <source>
        <dbReference type="PIRSR" id="PIRSR000524-50"/>
    </source>
</evidence>
<dbReference type="InterPro" id="IPR020578">
    <property type="entry name" value="Aminotrans_V_PyrdxlP_BS"/>
</dbReference>
<dbReference type="InterPro" id="IPR015421">
    <property type="entry name" value="PyrdxlP-dep_Trfase_major"/>
</dbReference>
<dbReference type="Gene3D" id="3.40.640.10">
    <property type="entry name" value="Type I PLP-dependent aspartate aminotransferase-like (Major domain)"/>
    <property type="match status" value="1"/>
</dbReference>
<dbReference type="EMBL" id="PRLG01000013">
    <property type="protein sequence ID" value="PYY30069.1"/>
    <property type="molecule type" value="Genomic_DNA"/>
</dbReference>
<comment type="similarity">
    <text evidence="2 6">Belongs to the class-V pyridoxal-phosphate-dependent aminotransferase family.</text>
</comment>
<dbReference type="InterPro" id="IPR015422">
    <property type="entry name" value="PyrdxlP-dep_Trfase_small"/>
</dbReference>